<evidence type="ECO:0000313" key="1">
    <source>
        <dbReference type="EMBL" id="CAF3623849.1"/>
    </source>
</evidence>
<dbReference type="EMBL" id="CAJNYV010003946">
    <property type="protein sequence ID" value="CAF3623849.1"/>
    <property type="molecule type" value="Genomic_DNA"/>
</dbReference>
<gene>
    <name evidence="1" type="ORF">KIK155_LOCUS22058</name>
</gene>
<evidence type="ECO:0000313" key="2">
    <source>
        <dbReference type="Proteomes" id="UP000663865"/>
    </source>
</evidence>
<reference evidence="1" key="1">
    <citation type="submission" date="2021-02" db="EMBL/GenBank/DDBJ databases">
        <authorList>
            <person name="Nowell W R."/>
        </authorList>
    </citation>
    <scope>NUCLEOTIDE SEQUENCE</scope>
</reference>
<feature type="non-terminal residue" evidence="1">
    <location>
        <position position="87"/>
    </location>
</feature>
<name>A0A818PSY9_9BILA</name>
<proteinExistence type="predicted"/>
<accession>A0A818PSY9</accession>
<protein>
    <submittedName>
        <fullName evidence="1">Uncharacterized protein</fullName>
    </submittedName>
</protein>
<comment type="caution">
    <text evidence="1">The sequence shown here is derived from an EMBL/GenBank/DDBJ whole genome shotgun (WGS) entry which is preliminary data.</text>
</comment>
<sequence>MKLWSRVHAGLEILRVSNDEADQKIEEYLVTMTSTLTSPNVSSHTTSIEATTFNILSSTGCSSERCSSINTTLKTSNGNHKKLFTID</sequence>
<dbReference type="AlphaFoldDB" id="A0A818PSY9"/>
<dbReference type="Proteomes" id="UP000663865">
    <property type="component" value="Unassembled WGS sequence"/>
</dbReference>
<organism evidence="1 2">
    <name type="scientific">Rotaria socialis</name>
    <dbReference type="NCBI Taxonomy" id="392032"/>
    <lineage>
        <taxon>Eukaryota</taxon>
        <taxon>Metazoa</taxon>
        <taxon>Spiralia</taxon>
        <taxon>Gnathifera</taxon>
        <taxon>Rotifera</taxon>
        <taxon>Eurotatoria</taxon>
        <taxon>Bdelloidea</taxon>
        <taxon>Philodinida</taxon>
        <taxon>Philodinidae</taxon>
        <taxon>Rotaria</taxon>
    </lineage>
</organism>